<reference evidence="1" key="1">
    <citation type="submission" date="2019-11" db="EMBL/GenBank/DDBJ databases">
        <title>Nori genome reveals adaptations in red seaweeds to the harsh intertidal environment.</title>
        <authorList>
            <person name="Wang D."/>
            <person name="Mao Y."/>
        </authorList>
    </citation>
    <scope>NUCLEOTIDE SEQUENCE</scope>
    <source>
        <tissue evidence="1">Gametophyte</tissue>
    </source>
</reference>
<protein>
    <submittedName>
        <fullName evidence="1">Uncharacterized protein</fullName>
    </submittedName>
</protein>
<evidence type="ECO:0000313" key="1">
    <source>
        <dbReference type="EMBL" id="KAK1863148.1"/>
    </source>
</evidence>
<sequence length="140" mass="13548">MDAADKGLSPPAETATAPTAAASARGARHERALAAAVANAAIEQSAQRDGGGCPFRCLGYGTERRGGHRPPALGRTGGRAGCAGADHYIPFLSQAQSTGGGGGCGCNRSGTSSGNSDGGSSGGSSGWDTGGHDCGISVDQ</sequence>
<proteinExistence type="predicted"/>
<name>A0ACC3C036_PYRYE</name>
<accession>A0ACC3C036</accession>
<gene>
    <name evidence="1" type="ORF">I4F81_005710</name>
</gene>
<dbReference type="Proteomes" id="UP000798662">
    <property type="component" value="Chromosome 2"/>
</dbReference>
<keyword evidence="2" id="KW-1185">Reference proteome</keyword>
<dbReference type="EMBL" id="CM020619">
    <property type="protein sequence ID" value="KAK1863148.1"/>
    <property type="molecule type" value="Genomic_DNA"/>
</dbReference>
<evidence type="ECO:0000313" key="2">
    <source>
        <dbReference type="Proteomes" id="UP000798662"/>
    </source>
</evidence>
<comment type="caution">
    <text evidence="1">The sequence shown here is derived from an EMBL/GenBank/DDBJ whole genome shotgun (WGS) entry which is preliminary data.</text>
</comment>
<organism evidence="1 2">
    <name type="scientific">Pyropia yezoensis</name>
    <name type="common">Susabi-nori</name>
    <name type="synonym">Porphyra yezoensis</name>
    <dbReference type="NCBI Taxonomy" id="2788"/>
    <lineage>
        <taxon>Eukaryota</taxon>
        <taxon>Rhodophyta</taxon>
        <taxon>Bangiophyceae</taxon>
        <taxon>Bangiales</taxon>
        <taxon>Bangiaceae</taxon>
        <taxon>Pyropia</taxon>
    </lineage>
</organism>